<keyword evidence="6" id="KW-0411">Iron-sulfur</keyword>
<dbReference type="EMBL" id="JACHBL010000001">
    <property type="protein sequence ID" value="MBB5599046.1"/>
    <property type="molecule type" value="Genomic_DNA"/>
</dbReference>
<organism evidence="8 9">
    <name type="scientific">Neomicrococcus lactis</name>
    <dbReference type="NCBI Taxonomy" id="732241"/>
    <lineage>
        <taxon>Bacteria</taxon>
        <taxon>Bacillati</taxon>
        <taxon>Actinomycetota</taxon>
        <taxon>Actinomycetes</taxon>
        <taxon>Micrococcales</taxon>
        <taxon>Micrococcaceae</taxon>
        <taxon>Neomicrococcus</taxon>
    </lineage>
</organism>
<name>A0A7W9DCC8_9MICC</name>
<protein>
    <submittedName>
        <fullName evidence="8">Rieske 2Fe-2S family protein</fullName>
    </submittedName>
</protein>
<sequence>MSVSTNAPRTSRGTLRSTKPLDQLAEIKDLFDERRVGYSLDAPFYTDPTVFSMDMQGIFQKHWLFAASVAEVPEPGDYVTIEYGPTSLLVMRNDDGGVNVLHNVCRHRGARVLTAPSGSTGNLVCGYHSWTYSPEGDLIHASAPGETDFDKSCFGLKKAHSRIYAGLIFVCVADEPPTDFDETAKIFEPYLAPHDLSRTKIAYQQNIVEEGNWKLVMENNRECYHCDGHPELACSLFPTWGLTEETVPPHLEDVWQRNKESEAALEARCRRYGLPYEVVEELDTRIAGIRISREPLDGEGESFSPDGHRLSKKLLGELRDFRLGRCSMHLQPNSWFHFLGDHVITFGVFPINEHQTLVRTTWLVADDAVEGDDYDLEKLTHTWKQTNIQDKAFVELCQQGAASPAYEPGPYMKSEYQVEAFINWYVQRMQEHLA</sequence>
<dbReference type="InterPro" id="IPR015879">
    <property type="entry name" value="Ring_hydroxy_dOase_asu_C_dom"/>
</dbReference>
<dbReference type="GO" id="GO:0051537">
    <property type="term" value="F:2 iron, 2 sulfur cluster binding"/>
    <property type="evidence" value="ECO:0007669"/>
    <property type="project" value="UniProtKB-KW"/>
</dbReference>
<evidence type="ECO:0000256" key="5">
    <source>
        <dbReference type="ARBA" id="ARBA00023004"/>
    </source>
</evidence>
<reference evidence="8 9" key="1">
    <citation type="submission" date="2020-08" db="EMBL/GenBank/DDBJ databases">
        <title>Sequencing the genomes of 1000 actinobacteria strains.</title>
        <authorList>
            <person name="Klenk H.-P."/>
        </authorList>
    </citation>
    <scope>NUCLEOTIDE SEQUENCE [LARGE SCALE GENOMIC DNA]</scope>
    <source>
        <strain evidence="8 9">DSM 23694</strain>
    </source>
</reference>
<keyword evidence="4" id="KW-0560">Oxidoreductase</keyword>
<dbReference type="GO" id="GO:0004497">
    <property type="term" value="F:monooxygenase activity"/>
    <property type="evidence" value="ECO:0007669"/>
    <property type="project" value="UniProtKB-ARBA"/>
</dbReference>
<evidence type="ECO:0000256" key="2">
    <source>
        <dbReference type="ARBA" id="ARBA00022714"/>
    </source>
</evidence>
<dbReference type="Pfam" id="PF00848">
    <property type="entry name" value="Ring_hydroxyl_A"/>
    <property type="match status" value="1"/>
</dbReference>
<evidence type="ECO:0000256" key="4">
    <source>
        <dbReference type="ARBA" id="ARBA00023002"/>
    </source>
</evidence>
<dbReference type="GO" id="GO:0016705">
    <property type="term" value="F:oxidoreductase activity, acting on paired donors, with incorporation or reduction of molecular oxygen"/>
    <property type="evidence" value="ECO:0007669"/>
    <property type="project" value="UniProtKB-ARBA"/>
</dbReference>
<dbReference type="CDD" id="cd08884">
    <property type="entry name" value="RHO_alpha_C_GbcA-like"/>
    <property type="match status" value="1"/>
</dbReference>
<dbReference type="InterPro" id="IPR036922">
    <property type="entry name" value="Rieske_2Fe-2S_sf"/>
</dbReference>
<dbReference type="Gene3D" id="2.102.10.10">
    <property type="entry name" value="Rieske [2Fe-2S] iron-sulphur domain"/>
    <property type="match status" value="1"/>
</dbReference>
<keyword evidence="2" id="KW-0001">2Fe-2S</keyword>
<dbReference type="PROSITE" id="PS51296">
    <property type="entry name" value="RIESKE"/>
    <property type="match status" value="1"/>
</dbReference>
<dbReference type="Gene3D" id="3.90.380.10">
    <property type="entry name" value="Naphthalene 1,2-dioxygenase Alpha Subunit, Chain A, domain 1"/>
    <property type="match status" value="1"/>
</dbReference>
<evidence type="ECO:0000313" key="8">
    <source>
        <dbReference type="EMBL" id="MBB5599046.1"/>
    </source>
</evidence>
<dbReference type="SUPFAM" id="SSF50022">
    <property type="entry name" value="ISP domain"/>
    <property type="match status" value="1"/>
</dbReference>
<dbReference type="Proteomes" id="UP000523863">
    <property type="component" value="Unassembled WGS sequence"/>
</dbReference>
<dbReference type="PANTHER" id="PTHR43756">
    <property type="entry name" value="CHOLINE MONOOXYGENASE, CHLOROPLASTIC"/>
    <property type="match status" value="1"/>
</dbReference>
<dbReference type="PANTHER" id="PTHR43756:SF5">
    <property type="entry name" value="CHOLINE MONOOXYGENASE, CHLOROPLASTIC"/>
    <property type="match status" value="1"/>
</dbReference>
<dbReference type="SUPFAM" id="SSF55961">
    <property type="entry name" value="Bet v1-like"/>
    <property type="match status" value="1"/>
</dbReference>
<comment type="cofactor">
    <cofactor evidence="1">
        <name>Fe cation</name>
        <dbReference type="ChEBI" id="CHEBI:24875"/>
    </cofactor>
</comment>
<dbReference type="Pfam" id="PF00355">
    <property type="entry name" value="Rieske"/>
    <property type="match status" value="1"/>
</dbReference>
<comment type="caution">
    <text evidence="8">The sequence shown here is derived from an EMBL/GenBank/DDBJ whole genome shotgun (WGS) entry which is preliminary data.</text>
</comment>
<evidence type="ECO:0000256" key="6">
    <source>
        <dbReference type="ARBA" id="ARBA00023014"/>
    </source>
</evidence>
<accession>A0A7W9DCC8</accession>
<evidence type="ECO:0000256" key="1">
    <source>
        <dbReference type="ARBA" id="ARBA00001962"/>
    </source>
</evidence>
<dbReference type="InterPro" id="IPR017941">
    <property type="entry name" value="Rieske_2Fe-2S"/>
</dbReference>
<dbReference type="RefSeq" id="WP_183643600.1">
    <property type="nucleotide sequence ID" value="NZ_JACHBL010000001.1"/>
</dbReference>
<dbReference type="CDD" id="cd03469">
    <property type="entry name" value="Rieske_RO_Alpha_N"/>
    <property type="match status" value="1"/>
</dbReference>
<evidence type="ECO:0000313" key="9">
    <source>
        <dbReference type="Proteomes" id="UP000523863"/>
    </source>
</evidence>
<gene>
    <name evidence="8" type="ORF">BKA12_002126</name>
</gene>
<dbReference type="AlphaFoldDB" id="A0A7W9DCC8"/>
<dbReference type="PRINTS" id="PR00090">
    <property type="entry name" value="RNGDIOXGNASE"/>
</dbReference>
<keyword evidence="9" id="KW-1185">Reference proteome</keyword>
<dbReference type="GO" id="GO:0005506">
    <property type="term" value="F:iron ion binding"/>
    <property type="evidence" value="ECO:0007669"/>
    <property type="project" value="InterPro"/>
</dbReference>
<dbReference type="InterPro" id="IPR001663">
    <property type="entry name" value="Rng_hydr_dOase-A"/>
</dbReference>
<keyword evidence="3" id="KW-0479">Metal-binding</keyword>
<proteinExistence type="predicted"/>
<keyword evidence="5" id="KW-0408">Iron</keyword>
<evidence type="ECO:0000256" key="3">
    <source>
        <dbReference type="ARBA" id="ARBA00022723"/>
    </source>
</evidence>
<evidence type="ECO:0000259" key="7">
    <source>
        <dbReference type="PROSITE" id="PS51296"/>
    </source>
</evidence>
<feature type="domain" description="Rieske" evidence="7">
    <location>
        <begin position="63"/>
        <end position="170"/>
    </location>
</feature>